<organism evidence="1 2">
    <name type="scientific">Colwellia demingiae</name>
    <dbReference type="NCBI Taxonomy" id="89401"/>
    <lineage>
        <taxon>Bacteria</taxon>
        <taxon>Pseudomonadati</taxon>
        <taxon>Pseudomonadota</taxon>
        <taxon>Gammaproteobacteria</taxon>
        <taxon>Alteromonadales</taxon>
        <taxon>Colwelliaceae</taxon>
        <taxon>Colwellia</taxon>
    </lineage>
</organism>
<keyword evidence="2" id="KW-1185">Reference proteome</keyword>
<dbReference type="SUPFAM" id="SSF52151">
    <property type="entry name" value="FabD/lysophospholipase-like"/>
    <property type="match status" value="1"/>
</dbReference>
<evidence type="ECO:0000313" key="1">
    <source>
        <dbReference type="EMBL" id="TWX68076.1"/>
    </source>
</evidence>
<dbReference type="AlphaFoldDB" id="A0A5C6QGA7"/>
<reference evidence="1 2" key="1">
    <citation type="submission" date="2019-07" db="EMBL/GenBank/DDBJ databases">
        <title>Genomes of sea-ice associated Colwellia species.</title>
        <authorList>
            <person name="Bowman J.P."/>
        </authorList>
    </citation>
    <scope>NUCLEOTIDE SEQUENCE [LARGE SCALE GENOMIC DNA]</scope>
    <source>
        <strain evidence="1 2">ACAM 459</strain>
    </source>
</reference>
<dbReference type="OrthoDB" id="8586159at2"/>
<sequence length="355" mass="40079">MLDFYAGPSALKTINEQGFKADLFNSFLGASGGPKWFTLFGLDKYLFGDFFVNRSKPLNIIGSSAGAFRAACFCTNDPVSAVSDFAKRYSEITYESKRPTPQQVTDSAIDLVDSLLGKNSNRINEIITNPLYKAHFIVTKVNGLVASENKLLQGIGLLKSYIKNYQSRKGLSSQYQRFIYHSVASDIDLYDPYNIQTHTVNLSADNFKDALLASGCIPLIMAGIKDITGSPEGVYRDGGIIDYHFDFHIKNQGLTLYPHFSHTIKAGWFDKNLQRSFKPENYNNIVFVCPSKKFIQSLPYTKIPDRNDFHTLDDSSRIKYWKKVLVASEQLAQSFDDFYQHQQLKKIKVISLLST</sequence>
<dbReference type="EMBL" id="VOLT01000005">
    <property type="protein sequence ID" value="TWX68076.1"/>
    <property type="molecule type" value="Genomic_DNA"/>
</dbReference>
<dbReference type="RefSeq" id="WP_146788347.1">
    <property type="nucleotide sequence ID" value="NZ_VOLT01000005.1"/>
</dbReference>
<name>A0A5C6QGA7_9GAMM</name>
<protein>
    <submittedName>
        <fullName evidence="1">Patatin-like phospholipase family protein</fullName>
    </submittedName>
</protein>
<accession>A0A5C6QGA7</accession>
<evidence type="ECO:0000313" key="2">
    <source>
        <dbReference type="Proteomes" id="UP000321822"/>
    </source>
</evidence>
<comment type="caution">
    <text evidence="1">The sequence shown here is derived from an EMBL/GenBank/DDBJ whole genome shotgun (WGS) entry which is preliminary data.</text>
</comment>
<gene>
    <name evidence="1" type="ORF">ESZ36_12495</name>
</gene>
<proteinExistence type="predicted"/>
<dbReference type="Proteomes" id="UP000321822">
    <property type="component" value="Unassembled WGS sequence"/>
</dbReference>
<dbReference type="InterPro" id="IPR016035">
    <property type="entry name" value="Acyl_Trfase/lysoPLipase"/>
</dbReference>